<evidence type="ECO:0000259" key="8">
    <source>
        <dbReference type="PROSITE" id="PS50928"/>
    </source>
</evidence>
<gene>
    <name evidence="9" type="ORF">BleG1_3524</name>
</gene>
<dbReference type="PANTHER" id="PTHR43744:SF12">
    <property type="entry name" value="ABC TRANSPORTER PERMEASE PROTEIN MG189-RELATED"/>
    <property type="match status" value="1"/>
</dbReference>
<feature type="transmembrane region" description="Helical" evidence="7">
    <location>
        <begin position="260"/>
        <end position="281"/>
    </location>
</feature>
<dbReference type="InterPro" id="IPR000515">
    <property type="entry name" value="MetI-like"/>
</dbReference>
<name>A0A060LXU7_9BACI</name>
<dbReference type="GO" id="GO:0055085">
    <property type="term" value="P:transmembrane transport"/>
    <property type="evidence" value="ECO:0007669"/>
    <property type="project" value="InterPro"/>
</dbReference>
<organism evidence="9 10">
    <name type="scientific">Shouchella lehensis G1</name>
    <dbReference type="NCBI Taxonomy" id="1246626"/>
    <lineage>
        <taxon>Bacteria</taxon>
        <taxon>Bacillati</taxon>
        <taxon>Bacillota</taxon>
        <taxon>Bacilli</taxon>
        <taxon>Bacillales</taxon>
        <taxon>Bacillaceae</taxon>
        <taxon>Shouchella</taxon>
    </lineage>
</organism>
<dbReference type="RefSeq" id="WP_051667656.1">
    <property type="nucleotide sequence ID" value="NZ_CP003923.1"/>
</dbReference>
<dbReference type="Gene3D" id="1.10.3720.10">
    <property type="entry name" value="MetI-like"/>
    <property type="match status" value="1"/>
</dbReference>
<dbReference type="HOGENOM" id="CLU_016047_1_2_9"/>
<dbReference type="CDD" id="cd06261">
    <property type="entry name" value="TM_PBP2"/>
    <property type="match status" value="1"/>
</dbReference>
<feature type="transmembrane region" description="Helical" evidence="7">
    <location>
        <begin position="159"/>
        <end position="181"/>
    </location>
</feature>
<dbReference type="PATRIC" id="fig|1246626.3.peg.3513"/>
<dbReference type="InterPro" id="IPR035906">
    <property type="entry name" value="MetI-like_sf"/>
</dbReference>
<keyword evidence="4 7" id="KW-0812">Transmembrane</keyword>
<evidence type="ECO:0000256" key="2">
    <source>
        <dbReference type="ARBA" id="ARBA00022448"/>
    </source>
</evidence>
<dbReference type="AlphaFoldDB" id="A0A060LXU7"/>
<dbReference type="KEGG" id="ble:BleG1_3524"/>
<dbReference type="SUPFAM" id="SSF161098">
    <property type="entry name" value="MetI-like"/>
    <property type="match status" value="1"/>
</dbReference>
<dbReference type="Proteomes" id="UP000027142">
    <property type="component" value="Chromosome"/>
</dbReference>
<dbReference type="PROSITE" id="PS50928">
    <property type="entry name" value="ABC_TM1"/>
    <property type="match status" value="1"/>
</dbReference>
<keyword evidence="3" id="KW-1003">Cell membrane</keyword>
<dbReference type="STRING" id="1246626.BleG1_3524"/>
<evidence type="ECO:0000256" key="3">
    <source>
        <dbReference type="ARBA" id="ARBA00022475"/>
    </source>
</evidence>
<evidence type="ECO:0000256" key="6">
    <source>
        <dbReference type="ARBA" id="ARBA00023136"/>
    </source>
</evidence>
<evidence type="ECO:0000256" key="4">
    <source>
        <dbReference type="ARBA" id="ARBA00022692"/>
    </source>
</evidence>
<dbReference type="PANTHER" id="PTHR43744">
    <property type="entry name" value="ABC TRANSPORTER PERMEASE PROTEIN MG189-RELATED-RELATED"/>
    <property type="match status" value="1"/>
</dbReference>
<protein>
    <submittedName>
        <fullName evidence="9">ABC transporter permease protein</fullName>
    </submittedName>
</protein>
<evidence type="ECO:0000313" key="10">
    <source>
        <dbReference type="Proteomes" id="UP000027142"/>
    </source>
</evidence>
<evidence type="ECO:0000256" key="7">
    <source>
        <dbReference type="RuleBase" id="RU363032"/>
    </source>
</evidence>
<dbReference type="EMBL" id="CP003923">
    <property type="protein sequence ID" value="AIC96071.1"/>
    <property type="molecule type" value="Genomic_DNA"/>
</dbReference>
<feature type="transmembrane region" description="Helical" evidence="7">
    <location>
        <begin position="30"/>
        <end position="52"/>
    </location>
</feature>
<dbReference type="eggNOG" id="COG0395">
    <property type="taxonomic scope" value="Bacteria"/>
</dbReference>
<comment type="similarity">
    <text evidence="7">Belongs to the binding-protein-dependent transport system permease family.</text>
</comment>
<comment type="subcellular location">
    <subcellularLocation>
        <location evidence="1 7">Cell membrane</location>
        <topology evidence="1 7">Multi-pass membrane protein</topology>
    </subcellularLocation>
</comment>
<evidence type="ECO:0000256" key="5">
    <source>
        <dbReference type="ARBA" id="ARBA00022989"/>
    </source>
</evidence>
<feature type="domain" description="ABC transmembrane type-1" evidence="8">
    <location>
        <begin position="90"/>
        <end position="281"/>
    </location>
</feature>
<evidence type="ECO:0000256" key="1">
    <source>
        <dbReference type="ARBA" id="ARBA00004651"/>
    </source>
</evidence>
<evidence type="ECO:0000313" key="9">
    <source>
        <dbReference type="EMBL" id="AIC96071.1"/>
    </source>
</evidence>
<keyword evidence="5 7" id="KW-1133">Transmembrane helix</keyword>
<dbReference type="OrthoDB" id="187395at2"/>
<keyword evidence="6 7" id="KW-0472">Membrane</keyword>
<sequence>MQVDQQPLSPVPRKEINEKTAWFKKRASRLLIYLILITFAVINAYPIVWMILNSFKSGQEFALNPFGLPTEWVWTNYVDAWFTANINTYFFNSVFVGGVAVILTVLFGALASYFLARFQFRGQKVLYSFFILGLLVPIHATLVPMFILMQNIGLLDTRLALIFPYIAFNLSITIFLLTSFMKSFPHEIEESAVMDGAGVFKIFWSIILPMTRPVLATVIIINFINNWNEFSFALVLINDDLLRTLPLGLANFAGQHSTNYTAQMAALTIVLVPTILFYLFMEKQIVEGMTQGAVKG</sequence>
<dbReference type="Pfam" id="PF00528">
    <property type="entry name" value="BPD_transp_1"/>
    <property type="match status" value="1"/>
</dbReference>
<feature type="transmembrane region" description="Helical" evidence="7">
    <location>
        <begin position="125"/>
        <end position="147"/>
    </location>
</feature>
<feature type="transmembrane region" description="Helical" evidence="7">
    <location>
        <begin position="202"/>
        <end position="224"/>
    </location>
</feature>
<dbReference type="GO" id="GO:0005886">
    <property type="term" value="C:plasma membrane"/>
    <property type="evidence" value="ECO:0007669"/>
    <property type="project" value="UniProtKB-SubCell"/>
</dbReference>
<accession>A0A060LXU7</accession>
<feature type="transmembrane region" description="Helical" evidence="7">
    <location>
        <begin position="89"/>
        <end position="113"/>
    </location>
</feature>
<keyword evidence="10" id="KW-1185">Reference proteome</keyword>
<reference evidence="9 10" key="1">
    <citation type="journal article" date="2014" name="Gene">
        <title>A comparative genomic analysis of the alkalitolerant soil bacterium Bacillus lehensis G1.</title>
        <authorList>
            <person name="Noor Y.M."/>
            <person name="Samsulrizal N.H."/>
            <person name="Jema'on N.A."/>
            <person name="Low K.O."/>
            <person name="Ramli A.N."/>
            <person name="Alias N.I."/>
            <person name="Damis S.I."/>
            <person name="Fuzi S.F."/>
            <person name="Isa M.N."/>
            <person name="Murad A.M."/>
            <person name="Raih M.F."/>
            <person name="Bakar F.D."/>
            <person name="Najimudin N."/>
            <person name="Mahadi N.M."/>
            <person name="Illias R.M."/>
        </authorList>
    </citation>
    <scope>NUCLEOTIDE SEQUENCE [LARGE SCALE GENOMIC DNA]</scope>
    <source>
        <strain evidence="9 10">G1</strain>
    </source>
</reference>
<keyword evidence="2 7" id="KW-0813">Transport</keyword>
<proteinExistence type="inferred from homology"/>